<evidence type="ECO:0000256" key="4">
    <source>
        <dbReference type="ARBA" id="ARBA00022989"/>
    </source>
</evidence>
<dbReference type="SUPFAM" id="SSF103481">
    <property type="entry name" value="Multidrug resistance efflux transporter EmrE"/>
    <property type="match status" value="2"/>
</dbReference>
<evidence type="ECO:0000256" key="7">
    <source>
        <dbReference type="SAM" id="Phobius"/>
    </source>
</evidence>
<feature type="transmembrane region" description="Helical" evidence="7">
    <location>
        <begin position="404"/>
        <end position="423"/>
    </location>
</feature>
<dbReference type="AlphaFoldDB" id="A0A0B6RXX9"/>
<evidence type="ECO:0000256" key="5">
    <source>
        <dbReference type="ARBA" id="ARBA00023136"/>
    </source>
</evidence>
<evidence type="ECO:0000256" key="6">
    <source>
        <dbReference type="SAM" id="MobiDB-lite"/>
    </source>
</evidence>
<feature type="compositionally biased region" description="Pro residues" evidence="6">
    <location>
        <begin position="1"/>
        <end position="15"/>
    </location>
</feature>
<dbReference type="Proteomes" id="UP000031838">
    <property type="component" value="Chromosome 2"/>
</dbReference>
<sequence length="440" mass="46082">MSPPFAGPPVTPVQPPAAVDAVHGTRHAPVRPPARRAPCRPVKPPLARGARPAAGRSARAPRSRRGRGQPTRGPAPGALGKPPRDTAIASPGQRRTRPHRRGRRLCASSRRPSPPGHTLSRFPFPFHSGFPMTPAARQHLRANLLMLGAAAIWGSAFVAQRLSLAVIGPFLYTGLRFLLGALVLVPLLLARAPARAELAALARRPAGLMPGLLLGSLLAVSISLQQIGLQYTRIANAGFISSLYVVLVPLIGVLLRHRAGFGTWFGATLAAIGLYFLSVDEHFTVMLGDGFQLACAALIAVHVIAVGHFARRHDPLVLAFQQFAVCGLLCGALGLGLETLDAATLRHALPTLLYGGLLSVGVGYTLQVVAQRNAAPAHAAVIFSMEGVFAAIAGWAALGETLGPRALIGCALMLAGLLACQLLPNRADRAAAREGPQLPA</sequence>
<proteinExistence type="predicted"/>
<dbReference type="InterPro" id="IPR051258">
    <property type="entry name" value="Diverse_Substrate_Transporter"/>
</dbReference>
<feature type="transmembrane region" description="Helical" evidence="7">
    <location>
        <begin position="261"/>
        <end position="278"/>
    </location>
</feature>
<dbReference type="Pfam" id="PF00892">
    <property type="entry name" value="EamA"/>
    <property type="match status" value="2"/>
</dbReference>
<feature type="transmembrane region" description="Helical" evidence="7">
    <location>
        <begin position="349"/>
        <end position="370"/>
    </location>
</feature>
<keyword evidence="5 7" id="KW-0472">Membrane</keyword>
<evidence type="ECO:0000313" key="10">
    <source>
        <dbReference type="Proteomes" id="UP000031838"/>
    </source>
</evidence>
<feature type="compositionally biased region" description="Basic residues" evidence="6">
    <location>
        <begin position="24"/>
        <end position="38"/>
    </location>
</feature>
<feature type="domain" description="EamA" evidence="8">
    <location>
        <begin position="142"/>
        <end position="278"/>
    </location>
</feature>
<dbReference type="HOGENOM" id="CLU_033863_21_2_4"/>
<evidence type="ECO:0000313" key="9">
    <source>
        <dbReference type="EMBL" id="AJK50232.1"/>
    </source>
</evidence>
<dbReference type="KEGG" id="bgp:BGL_2c21710"/>
<feature type="transmembrane region" description="Helical" evidence="7">
    <location>
        <begin position="170"/>
        <end position="190"/>
    </location>
</feature>
<feature type="transmembrane region" description="Helical" evidence="7">
    <location>
        <begin position="290"/>
        <end position="309"/>
    </location>
</feature>
<evidence type="ECO:0000256" key="2">
    <source>
        <dbReference type="ARBA" id="ARBA00022475"/>
    </source>
</evidence>
<dbReference type="PANTHER" id="PTHR42920:SF5">
    <property type="entry name" value="EAMA DOMAIN-CONTAINING PROTEIN"/>
    <property type="match status" value="1"/>
</dbReference>
<keyword evidence="3 7" id="KW-0812">Transmembrane</keyword>
<feature type="compositionally biased region" description="Basic residues" evidence="6">
    <location>
        <begin position="94"/>
        <end position="104"/>
    </location>
</feature>
<dbReference type="PANTHER" id="PTHR42920">
    <property type="entry name" value="OS03G0707200 PROTEIN-RELATED"/>
    <property type="match status" value="1"/>
</dbReference>
<feature type="transmembrane region" description="Helical" evidence="7">
    <location>
        <begin position="234"/>
        <end position="254"/>
    </location>
</feature>
<dbReference type="GO" id="GO:0005886">
    <property type="term" value="C:plasma membrane"/>
    <property type="evidence" value="ECO:0007669"/>
    <property type="project" value="UniProtKB-SubCell"/>
</dbReference>
<feature type="transmembrane region" description="Helical" evidence="7">
    <location>
        <begin position="316"/>
        <end position="337"/>
    </location>
</feature>
<feature type="domain" description="EamA" evidence="8">
    <location>
        <begin position="288"/>
        <end position="418"/>
    </location>
</feature>
<comment type="subcellular location">
    <subcellularLocation>
        <location evidence="1">Cell membrane</location>
        <topology evidence="1">Multi-pass membrane protein</topology>
    </subcellularLocation>
</comment>
<reference evidence="10" key="1">
    <citation type="submission" date="2011-03" db="EMBL/GenBank/DDBJ databases">
        <authorList>
            <person name="Voget S."/>
            <person name="Streit W.R."/>
            <person name="Jaeger K.E."/>
            <person name="Daniel R."/>
        </authorList>
    </citation>
    <scope>NUCLEOTIDE SEQUENCE [LARGE SCALE GENOMIC DNA]</scope>
    <source>
        <strain evidence="10">PG1</strain>
    </source>
</reference>
<evidence type="ECO:0000259" key="8">
    <source>
        <dbReference type="Pfam" id="PF00892"/>
    </source>
</evidence>
<keyword evidence="10" id="KW-1185">Reference proteome</keyword>
<dbReference type="InterPro" id="IPR037185">
    <property type="entry name" value="EmrE-like"/>
</dbReference>
<dbReference type="EMBL" id="CP002581">
    <property type="protein sequence ID" value="AJK50232.1"/>
    <property type="molecule type" value="Genomic_DNA"/>
</dbReference>
<gene>
    <name evidence="9" type="ORF">BGL_2c21710</name>
</gene>
<keyword evidence="2" id="KW-1003">Cell membrane</keyword>
<feature type="region of interest" description="Disordered" evidence="6">
    <location>
        <begin position="1"/>
        <end position="118"/>
    </location>
</feature>
<feature type="transmembrane region" description="Helical" evidence="7">
    <location>
        <begin position="377"/>
        <end position="398"/>
    </location>
</feature>
<evidence type="ECO:0000256" key="3">
    <source>
        <dbReference type="ARBA" id="ARBA00022692"/>
    </source>
</evidence>
<name>A0A0B6RXX9_BURPL</name>
<reference evidence="9 10" key="2">
    <citation type="journal article" date="2016" name="Appl. Microbiol. Biotechnol.">
        <title>Mutations improving production and secretion of extracellular lipase by Burkholderia glumae PG1.</title>
        <authorList>
            <person name="Knapp A."/>
            <person name="Voget S."/>
            <person name="Gao R."/>
            <person name="Zaburannyi N."/>
            <person name="Krysciak D."/>
            <person name="Breuer M."/>
            <person name="Hauer B."/>
            <person name="Streit W.R."/>
            <person name="Muller R."/>
            <person name="Daniel R."/>
            <person name="Jaeger K.E."/>
        </authorList>
    </citation>
    <scope>NUCLEOTIDE SEQUENCE [LARGE SCALE GENOMIC DNA]</scope>
    <source>
        <strain evidence="9 10">PG1</strain>
    </source>
</reference>
<feature type="transmembrane region" description="Helical" evidence="7">
    <location>
        <begin position="144"/>
        <end position="164"/>
    </location>
</feature>
<dbReference type="InterPro" id="IPR000620">
    <property type="entry name" value="EamA_dom"/>
</dbReference>
<evidence type="ECO:0000256" key="1">
    <source>
        <dbReference type="ARBA" id="ARBA00004651"/>
    </source>
</evidence>
<accession>A0A0B6RXX9</accession>
<organism evidence="9 10">
    <name type="scientific">Burkholderia plantarii</name>
    <dbReference type="NCBI Taxonomy" id="41899"/>
    <lineage>
        <taxon>Bacteria</taxon>
        <taxon>Pseudomonadati</taxon>
        <taxon>Pseudomonadota</taxon>
        <taxon>Betaproteobacteria</taxon>
        <taxon>Burkholderiales</taxon>
        <taxon>Burkholderiaceae</taxon>
        <taxon>Burkholderia</taxon>
    </lineage>
</organism>
<feature type="transmembrane region" description="Helical" evidence="7">
    <location>
        <begin position="211"/>
        <end position="228"/>
    </location>
</feature>
<feature type="compositionally biased region" description="Low complexity" evidence="6">
    <location>
        <begin position="45"/>
        <end position="58"/>
    </location>
</feature>
<protein>
    <recommendedName>
        <fullName evidence="8">EamA domain-containing protein</fullName>
    </recommendedName>
</protein>
<keyword evidence="4 7" id="KW-1133">Transmembrane helix</keyword>